<name>A0AB34HL79_ESCRO</name>
<dbReference type="EMBL" id="JAIQCJ010001183">
    <property type="protein sequence ID" value="KAJ8791908.1"/>
    <property type="molecule type" value="Genomic_DNA"/>
</dbReference>
<keyword evidence="6" id="KW-1185">Reference proteome</keyword>
<evidence type="ECO:0000259" key="4">
    <source>
        <dbReference type="PROSITE" id="PS50027"/>
    </source>
</evidence>
<gene>
    <name evidence="5" type="ORF">J1605_004133</name>
</gene>
<dbReference type="SUPFAM" id="SSF57196">
    <property type="entry name" value="EGF/Laminin"/>
    <property type="match status" value="1"/>
</dbReference>
<dbReference type="GO" id="GO:0016477">
    <property type="term" value="P:cell migration"/>
    <property type="evidence" value="ECO:0007669"/>
    <property type="project" value="TreeGrafter"/>
</dbReference>
<keyword evidence="2 3" id="KW-0424">Laminin EGF-like domain</keyword>
<dbReference type="Gene3D" id="2.10.25.10">
    <property type="entry name" value="Laminin"/>
    <property type="match status" value="4"/>
</dbReference>
<protein>
    <recommendedName>
        <fullName evidence="4">Laminin EGF-like domain-containing protein</fullName>
    </recommendedName>
</protein>
<dbReference type="PROSITE" id="PS50027">
    <property type="entry name" value="EGF_LAM_2"/>
    <property type="match status" value="1"/>
</dbReference>
<comment type="caution">
    <text evidence="3">Lacks conserved residue(s) required for the propagation of feature annotation.</text>
</comment>
<proteinExistence type="predicted"/>
<feature type="domain" description="Laminin EGF-like" evidence="4">
    <location>
        <begin position="1"/>
        <end position="26"/>
    </location>
</feature>
<dbReference type="PROSITE" id="PS01248">
    <property type="entry name" value="EGF_LAM_1"/>
    <property type="match status" value="1"/>
</dbReference>
<dbReference type="GO" id="GO:0034446">
    <property type="term" value="P:substrate adhesion-dependent cell spreading"/>
    <property type="evidence" value="ECO:0007669"/>
    <property type="project" value="TreeGrafter"/>
</dbReference>
<reference evidence="5 6" key="1">
    <citation type="submission" date="2022-11" db="EMBL/GenBank/DDBJ databases">
        <title>Whole genome sequence of Eschrichtius robustus ER-17-0199.</title>
        <authorList>
            <person name="Bruniche-Olsen A."/>
            <person name="Black A.N."/>
            <person name="Fields C.J."/>
            <person name="Walden K."/>
            <person name="Dewoody J.A."/>
        </authorList>
    </citation>
    <scope>NUCLEOTIDE SEQUENCE [LARGE SCALE GENOMIC DNA]</scope>
    <source>
        <strain evidence="5">ER-17-0199</strain>
        <tissue evidence="5">Blubber</tissue>
    </source>
</reference>
<dbReference type="GO" id="GO:0009887">
    <property type="term" value="P:animal organ morphogenesis"/>
    <property type="evidence" value="ECO:0007669"/>
    <property type="project" value="TreeGrafter"/>
</dbReference>
<dbReference type="InterPro" id="IPR050440">
    <property type="entry name" value="Laminin/Netrin_ECM"/>
</dbReference>
<dbReference type="GO" id="GO:0009888">
    <property type="term" value="P:tissue development"/>
    <property type="evidence" value="ECO:0007669"/>
    <property type="project" value="TreeGrafter"/>
</dbReference>
<dbReference type="Pfam" id="PF00053">
    <property type="entry name" value="EGF_laminin"/>
    <property type="match status" value="3"/>
</dbReference>
<comment type="caution">
    <text evidence="5">The sequence shown here is derived from an EMBL/GenBank/DDBJ whole genome shotgun (WGS) entry which is preliminary data.</text>
</comment>
<organism evidence="5 6">
    <name type="scientific">Eschrichtius robustus</name>
    <name type="common">California gray whale</name>
    <name type="synonym">Eschrichtius gibbosus</name>
    <dbReference type="NCBI Taxonomy" id="9764"/>
    <lineage>
        <taxon>Eukaryota</taxon>
        <taxon>Metazoa</taxon>
        <taxon>Chordata</taxon>
        <taxon>Craniata</taxon>
        <taxon>Vertebrata</taxon>
        <taxon>Euteleostomi</taxon>
        <taxon>Mammalia</taxon>
        <taxon>Eutheria</taxon>
        <taxon>Laurasiatheria</taxon>
        <taxon>Artiodactyla</taxon>
        <taxon>Whippomorpha</taxon>
        <taxon>Cetacea</taxon>
        <taxon>Mysticeti</taxon>
        <taxon>Eschrichtiidae</taxon>
        <taxon>Eschrichtius</taxon>
    </lineage>
</organism>
<evidence type="ECO:0000256" key="2">
    <source>
        <dbReference type="ARBA" id="ARBA00023292"/>
    </source>
</evidence>
<evidence type="ECO:0000313" key="6">
    <source>
        <dbReference type="Proteomes" id="UP001159641"/>
    </source>
</evidence>
<dbReference type="GO" id="GO:0070831">
    <property type="term" value="P:basement membrane assembly"/>
    <property type="evidence" value="ECO:0007669"/>
    <property type="project" value="TreeGrafter"/>
</dbReference>
<dbReference type="AlphaFoldDB" id="A0AB34HL79"/>
<dbReference type="CDD" id="cd00055">
    <property type="entry name" value="EGF_Lam"/>
    <property type="match status" value="3"/>
</dbReference>
<sequence>MGQHCERCLDGYYGDPTLGSGQQCRPCLCPGHPGSDIYHGTSGHVDSTSGRVLCLCAPGYAGPCCDRCSSGYFGHPWPGDDPRRSPCQPCQCNNNIDPVIQPPVTPTVDTANAVCTTAMALAVPTANLASRAVPCTKGAAGMNPVKPFLSPGCGCDRWGTIPARCLSGAEACFCNQVSGQCPCYPHTLGRDYSRSSVSPGHGSVPLPGRIWGLHCSWYQDGYWGDPERECRACACDPQGSISPSCDPHTGTCCCREGISGLRPETTTLAQTLWAKGQVVAEREPWVRGQCEHLEELSWELDCVKGSAWLKKATGAQGAEAQASSAALFSQGAMLTAQVVATVGGQDSILGQAQEAWWWTEKLLWGMGWPRGTAVWQLKLKGLVHRAQRLHPQLLQLLVKAGVECRGRGPRLVYVPVPCGVPSCAGTLPTSQWALVTSHNSSYSLDMAVTALEQCQRLQQQIQATAGSTGIQAWEMWHAVSVELVACHALAVPLPQGGSAGIALLLDQIQGALPVPDAVGQELPKAEGVLHQAQQTREGIARALDQALDVVKQRLRHLEASVQEVAGRLAWVALAVDVTLVLGHLLGKELQVAQLGVVELQEGTHSPVATVQDAEERNAQALGKKVTTLWALEQQAAELLDHMQL</sequence>
<dbReference type="PANTHER" id="PTHR10574">
    <property type="entry name" value="NETRIN/LAMININ-RELATED"/>
    <property type="match status" value="1"/>
</dbReference>
<dbReference type="GO" id="GO:0007411">
    <property type="term" value="P:axon guidance"/>
    <property type="evidence" value="ECO:0007669"/>
    <property type="project" value="TreeGrafter"/>
</dbReference>
<evidence type="ECO:0000313" key="5">
    <source>
        <dbReference type="EMBL" id="KAJ8791908.1"/>
    </source>
</evidence>
<dbReference type="PRINTS" id="PR00011">
    <property type="entry name" value="EGFLAMININ"/>
</dbReference>
<dbReference type="GO" id="GO:0043256">
    <property type="term" value="C:laminin complex"/>
    <property type="evidence" value="ECO:0007669"/>
    <property type="project" value="TreeGrafter"/>
</dbReference>
<evidence type="ECO:0000256" key="3">
    <source>
        <dbReference type="PROSITE-ProRule" id="PRU00460"/>
    </source>
</evidence>
<keyword evidence="1" id="KW-1015">Disulfide bond</keyword>
<accession>A0AB34HL79</accession>
<dbReference type="Proteomes" id="UP001159641">
    <property type="component" value="Unassembled WGS sequence"/>
</dbReference>
<evidence type="ECO:0000256" key="1">
    <source>
        <dbReference type="ARBA" id="ARBA00023157"/>
    </source>
</evidence>
<dbReference type="PANTHER" id="PTHR10574:SF197">
    <property type="entry name" value="LAMININ SUBUNIT BETA-1 ISOFORM X1"/>
    <property type="match status" value="1"/>
</dbReference>
<dbReference type="InterPro" id="IPR002049">
    <property type="entry name" value="LE_dom"/>
</dbReference>